<keyword evidence="3" id="KW-0464">Manganese</keyword>
<keyword evidence="2" id="KW-0054">Arabinose catabolism</keyword>
<dbReference type="InterPro" id="IPR015888">
    <property type="entry name" value="Fuc_isomerase_C"/>
</dbReference>
<protein>
    <submittedName>
        <fullName evidence="8">Uncharacterized protein</fullName>
    </submittedName>
</protein>
<feature type="domain" description="L-arabinose isomerase central" evidence="7">
    <location>
        <begin position="72"/>
        <end position="197"/>
    </location>
</feature>
<sequence length="346" mass="39377">GLNSPFGLAQLTGTFRKMDWFKNYRVVVGWLNDQAVYDKIEKYAKAANVYHNLQNKIIGATGQVFRGMFDFEYDKTKVKAKLGPEIVHIQLDHFVNMWDQVNEGEVKTLFDEVKRRFKIRDIDDSDIYKSAKLAIAMKNIVERFNLDALVYRGQHFTEKKFQTTAYLGSAMLQENGIMVASEGDVHGVVMMMTQKLLTGYTPFFVEWSSFDEKLNALLLMAHGFADPTIAKDPKEIWITSSPENWGYTGKGFSFEFTGKPGPVTLGHFIDDQKGCRMLISGGEILDLPPLSVGEVNLRVKVEKPVKEYIAELLYHGFPHHCMVVYGDVREELSFIADLMGINKVFI</sequence>
<evidence type="ECO:0000259" key="7">
    <source>
        <dbReference type="Pfam" id="PF24856"/>
    </source>
</evidence>
<dbReference type="GO" id="GO:0008733">
    <property type="term" value="F:L-arabinose isomerase activity"/>
    <property type="evidence" value="ECO:0007669"/>
    <property type="project" value="InterPro"/>
</dbReference>
<evidence type="ECO:0000256" key="1">
    <source>
        <dbReference type="ARBA" id="ARBA00022723"/>
    </source>
</evidence>
<gene>
    <name evidence="8" type="ORF">S01H1_14323</name>
</gene>
<dbReference type="GO" id="GO:0046872">
    <property type="term" value="F:metal ion binding"/>
    <property type="evidence" value="ECO:0007669"/>
    <property type="project" value="UniProtKB-KW"/>
</dbReference>
<evidence type="ECO:0000313" key="8">
    <source>
        <dbReference type="EMBL" id="GAF83144.1"/>
    </source>
</evidence>
<dbReference type="PANTHER" id="PTHR38464:SF1">
    <property type="entry name" value="L-ARABINOSE ISOMERASE"/>
    <property type="match status" value="1"/>
</dbReference>
<dbReference type="Pfam" id="PF24856">
    <property type="entry name" value="AraA_central"/>
    <property type="match status" value="1"/>
</dbReference>
<evidence type="ECO:0000256" key="3">
    <source>
        <dbReference type="ARBA" id="ARBA00023211"/>
    </source>
</evidence>
<evidence type="ECO:0000256" key="5">
    <source>
        <dbReference type="ARBA" id="ARBA00023277"/>
    </source>
</evidence>
<keyword evidence="5" id="KW-0119">Carbohydrate metabolism</keyword>
<proteinExistence type="predicted"/>
<feature type="non-terminal residue" evidence="8">
    <location>
        <position position="1"/>
    </location>
</feature>
<dbReference type="GO" id="GO:0005829">
    <property type="term" value="C:cytosol"/>
    <property type="evidence" value="ECO:0007669"/>
    <property type="project" value="TreeGrafter"/>
</dbReference>
<dbReference type="SUPFAM" id="SSF50443">
    <property type="entry name" value="FucI/AraA C-terminal domain-like"/>
    <property type="match status" value="1"/>
</dbReference>
<dbReference type="GO" id="GO:0006004">
    <property type="term" value="P:fucose metabolic process"/>
    <property type="evidence" value="ECO:0007669"/>
    <property type="project" value="InterPro"/>
</dbReference>
<reference evidence="8" key="1">
    <citation type="journal article" date="2014" name="Front. Microbiol.">
        <title>High frequency of phylogenetically diverse reductive dehalogenase-homologous genes in deep subseafloor sedimentary metagenomes.</title>
        <authorList>
            <person name="Kawai M."/>
            <person name="Futagami T."/>
            <person name="Toyoda A."/>
            <person name="Takaki Y."/>
            <person name="Nishi S."/>
            <person name="Hori S."/>
            <person name="Arai W."/>
            <person name="Tsubouchi T."/>
            <person name="Morono Y."/>
            <person name="Uchiyama I."/>
            <person name="Ito T."/>
            <person name="Fujiyama A."/>
            <person name="Inagaki F."/>
            <person name="Takami H."/>
        </authorList>
    </citation>
    <scope>NUCLEOTIDE SEQUENCE</scope>
    <source>
        <strain evidence="8">Expedition CK06-06</strain>
    </source>
</reference>
<dbReference type="InterPro" id="IPR009015">
    <property type="entry name" value="Fucose_isomerase_N/cen_sf"/>
</dbReference>
<dbReference type="GO" id="GO:0019569">
    <property type="term" value="P:L-arabinose catabolic process to D-xylulose 5-phosphate"/>
    <property type="evidence" value="ECO:0007669"/>
    <property type="project" value="TreeGrafter"/>
</dbReference>
<keyword evidence="4" id="KW-0413">Isomerase</keyword>
<dbReference type="InterPro" id="IPR003762">
    <property type="entry name" value="Lara_isomerase"/>
</dbReference>
<evidence type="ECO:0000256" key="2">
    <source>
        <dbReference type="ARBA" id="ARBA00022935"/>
    </source>
</evidence>
<dbReference type="Pfam" id="PF02952">
    <property type="entry name" value="Fucose_iso_C"/>
    <property type="match status" value="1"/>
</dbReference>
<dbReference type="SUPFAM" id="SSF53743">
    <property type="entry name" value="FucI/AraA N-terminal and middle domains"/>
    <property type="match status" value="1"/>
</dbReference>
<evidence type="ECO:0000256" key="4">
    <source>
        <dbReference type="ARBA" id="ARBA00023235"/>
    </source>
</evidence>
<accession>X0SQ00</accession>
<organism evidence="8">
    <name type="scientific">marine sediment metagenome</name>
    <dbReference type="NCBI Taxonomy" id="412755"/>
    <lineage>
        <taxon>unclassified sequences</taxon>
        <taxon>metagenomes</taxon>
        <taxon>ecological metagenomes</taxon>
    </lineage>
</organism>
<feature type="domain" description="L-fucose isomerase C-terminal" evidence="6">
    <location>
        <begin position="253"/>
        <end position="342"/>
    </location>
</feature>
<dbReference type="InterPro" id="IPR055390">
    <property type="entry name" value="AraA_central"/>
</dbReference>
<keyword evidence="1" id="KW-0479">Metal-binding</keyword>
<evidence type="ECO:0000259" key="6">
    <source>
        <dbReference type="Pfam" id="PF02952"/>
    </source>
</evidence>
<dbReference type="GO" id="GO:0008736">
    <property type="term" value="F:L-fucose isomerase activity"/>
    <property type="evidence" value="ECO:0007669"/>
    <property type="project" value="InterPro"/>
</dbReference>
<dbReference type="EMBL" id="BARS01007440">
    <property type="protein sequence ID" value="GAF83144.1"/>
    <property type="molecule type" value="Genomic_DNA"/>
</dbReference>
<dbReference type="AlphaFoldDB" id="X0SQ00"/>
<dbReference type="PANTHER" id="PTHR38464">
    <property type="entry name" value="L-ARABINOSE ISOMERASE"/>
    <property type="match status" value="1"/>
</dbReference>
<comment type="caution">
    <text evidence="8">The sequence shown here is derived from an EMBL/GenBank/DDBJ whole genome shotgun (WGS) entry which is preliminary data.</text>
</comment>
<dbReference type="InterPro" id="IPR004216">
    <property type="entry name" value="Fuc/Ara_isomerase_C"/>
</dbReference>
<name>X0SQ00_9ZZZZ</name>